<feature type="region of interest" description="Disordered" evidence="2">
    <location>
        <begin position="846"/>
        <end position="992"/>
    </location>
</feature>
<evidence type="ECO:0000313" key="7">
    <source>
        <dbReference type="Proteomes" id="UP000567179"/>
    </source>
</evidence>
<feature type="domain" description="EH" evidence="4">
    <location>
        <begin position="298"/>
        <end position="387"/>
    </location>
</feature>
<dbReference type="GO" id="GO:0005509">
    <property type="term" value="F:calcium ion binding"/>
    <property type="evidence" value="ECO:0007669"/>
    <property type="project" value="InterPro"/>
</dbReference>
<dbReference type="GO" id="GO:0005886">
    <property type="term" value="C:plasma membrane"/>
    <property type="evidence" value="ECO:0007669"/>
    <property type="project" value="TreeGrafter"/>
</dbReference>
<evidence type="ECO:0000256" key="2">
    <source>
        <dbReference type="SAM" id="MobiDB-lite"/>
    </source>
</evidence>
<keyword evidence="1" id="KW-0175">Coiled coil</keyword>
<dbReference type="PROSITE" id="PS50222">
    <property type="entry name" value="EF_HAND_2"/>
    <property type="match status" value="1"/>
</dbReference>
<feature type="compositionally biased region" description="Polar residues" evidence="2">
    <location>
        <begin position="462"/>
        <end position="473"/>
    </location>
</feature>
<feature type="domain" description="EH" evidence="4">
    <location>
        <begin position="11"/>
        <end position="96"/>
    </location>
</feature>
<keyword evidence="7" id="KW-1185">Reference proteome</keyword>
<feature type="domain" description="EF-hand" evidence="5">
    <location>
        <begin position="331"/>
        <end position="366"/>
    </location>
</feature>
<feature type="compositionally biased region" description="Low complexity" evidence="2">
    <location>
        <begin position="1113"/>
        <end position="1140"/>
    </location>
</feature>
<gene>
    <name evidence="6" type="ORF">D9619_005689</name>
</gene>
<dbReference type="OrthoDB" id="524326at2759"/>
<dbReference type="InterPro" id="IPR000261">
    <property type="entry name" value="EH_dom"/>
</dbReference>
<feature type="compositionally biased region" description="Polar residues" evidence="2">
    <location>
        <begin position="1036"/>
        <end position="1052"/>
    </location>
</feature>
<name>A0A8H5BXT9_9AGAR</name>
<dbReference type="Gene3D" id="1.10.238.10">
    <property type="entry name" value="EF-hand"/>
    <property type="match status" value="3"/>
</dbReference>
<dbReference type="InterPro" id="IPR011992">
    <property type="entry name" value="EF-hand-dom_pair"/>
</dbReference>
<dbReference type="PANTHER" id="PTHR11216:SF170">
    <property type="entry name" value="DYNAMIN ASSOCIATED PROTEIN 160, ISOFORM D"/>
    <property type="match status" value="1"/>
</dbReference>
<dbReference type="InterPro" id="IPR015940">
    <property type="entry name" value="UBA"/>
</dbReference>
<dbReference type="SMART" id="SM00027">
    <property type="entry name" value="EH"/>
    <property type="match status" value="3"/>
</dbReference>
<evidence type="ECO:0000259" key="4">
    <source>
        <dbReference type="PROSITE" id="PS50031"/>
    </source>
</evidence>
<dbReference type="SUPFAM" id="SSF46934">
    <property type="entry name" value="UBA-like"/>
    <property type="match status" value="1"/>
</dbReference>
<accession>A0A8H5BXT9</accession>
<dbReference type="EMBL" id="JAACJJ010000001">
    <property type="protein sequence ID" value="KAF5330518.1"/>
    <property type="molecule type" value="Genomic_DNA"/>
</dbReference>
<feature type="compositionally biased region" description="Polar residues" evidence="2">
    <location>
        <begin position="821"/>
        <end position="831"/>
    </location>
</feature>
<feature type="region of interest" description="Disordered" evidence="2">
    <location>
        <begin position="734"/>
        <end position="832"/>
    </location>
</feature>
<evidence type="ECO:0000259" key="3">
    <source>
        <dbReference type="PROSITE" id="PS50030"/>
    </source>
</evidence>
<feature type="compositionally biased region" description="Basic and acidic residues" evidence="2">
    <location>
        <begin position="1186"/>
        <end position="1196"/>
    </location>
</feature>
<feature type="compositionally biased region" description="Low complexity" evidence="2">
    <location>
        <begin position="755"/>
        <end position="772"/>
    </location>
</feature>
<feature type="compositionally biased region" description="Basic residues" evidence="2">
    <location>
        <begin position="1197"/>
        <end position="1210"/>
    </location>
</feature>
<dbReference type="PROSITE" id="PS50031">
    <property type="entry name" value="EH"/>
    <property type="match status" value="3"/>
</dbReference>
<proteinExistence type="predicted"/>
<feature type="compositionally biased region" description="Basic and acidic residues" evidence="2">
    <location>
        <begin position="869"/>
        <end position="879"/>
    </location>
</feature>
<dbReference type="InterPro" id="IPR002048">
    <property type="entry name" value="EF_hand_dom"/>
</dbReference>
<reference evidence="6 7" key="1">
    <citation type="journal article" date="2020" name="ISME J.">
        <title>Uncovering the hidden diversity of litter-decomposition mechanisms in mushroom-forming fungi.</title>
        <authorList>
            <person name="Floudas D."/>
            <person name="Bentzer J."/>
            <person name="Ahren D."/>
            <person name="Johansson T."/>
            <person name="Persson P."/>
            <person name="Tunlid A."/>
        </authorList>
    </citation>
    <scope>NUCLEOTIDE SEQUENCE [LARGE SCALE GENOMIC DNA]</scope>
    <source>
        <strain evidence="6 7">CBS 101986</strain>
    </source>
</reference>
<feature type="coiled-coil region" evidence="1">
    <location>
        <begin position="563"/>
        <end position="660"/>
    </location>
</feature>
<feature type="region of interest" description="Disordered" evidence="2">
    <location>
        <begin position="373"/>
        <end position="511"/>
    </location>
</feature>
<dbReference type="CDD" id="cd00052">
    <property type="entry name" value="EH"/>
    <property type="match status" value="3"/>
</dbReference>
<evidence type="ECO:0000256" key="1">
    <source>
        <dbReference type="SAM" id="Coils"/>
    </source>
</evidence>
<feature type="compositionally biased region" description="Polar residues" evidence="2">
    <location>
        <begin position="736"/>
        <end position="754"/>
    </location>
</feature>
<feature type="region of interest" description="Disordered" evidence="2">
    <location>
        <begin position="1034"/>
        <end position="1087"/>
    </location>
</feature>
<dbReference type="PROSITE" id="PS50030">
    <property type="entry name" value="UBA"/>
    <property type="match status" value="1"/>
</dbReference>
<dbReference type="GO" id="GO:0005737">
    <property type="term" value="C:cytoplasm"/>
    <property type="evidence" value="ECO:0007669"/>
    <property type="project" value="TreeGrafter"/>
</dbReference>
<comment type="caution">
    <text evidence="6">The sequence shown here is derived from an EMBL/GenBank/DDBJ whole genome shotgun (WGS) entry which is preliminary data.</text>
</comment>
<feature type="region of interest" description="Disordered" evidence="2">
    <location>
        <begin position="1113"/>
        <end position="1245"/>
    </location>
</feature>
<feature type="compositionally biased region" description="Polar residues" evidence="2">
    <location>
        <begin position="1060"/>
        <end position="1087"/>
    </location>
</feature>
<feature type="compositionally biased region" description="Basic and acidic residues" evidence="2">
    <location>
        <begin position="783"/>
        <end position="797"/>
    </location>
</feature>
<dbReference type="GO" id="GO:0006897">
    <property type="term" value="P:endocytosis"/>
    <property type="evidence" value="ECO:0007669"/>
    <property type="project" value="TreeGrafter"/>
</dbReference>
<dbReference type="Pfam" id="PF00627">
    <property type="entry name" value="UBA"/>
    <property type="match status" value="1"/>
</dbReference>
<dbReference type="GO" id="GO:0016197">
    <property type="term" value="P:endosomal transport"/>
    <property type="evidence" value="ECO:0007669"/>
    <property type="project" value="TreeGrafter"/>
</dbReference>
<dbReference type="PANTHER" id="PTHR11216">
    <property type="entry name" value="EH DOMAIN"/>
    <property type="match status" value="1"/>
</dbReference>
<feature type="compositionally biased region" description="Acidic residues" evidence="2">
    <location>
        <begin position="890"/>
        <end position="904"/>
    </location>
</feature>
<feature type="compositionally biased region" description="Polar residues" evidence="2">
    <location>
        <begin position="846"/>
        <end position="858"/>
    </location>
</feature>
<evidence type="ECO:0000313" key="6">
    <source>
        <dbReference type="EMBL" id="KAF5330518.1"/>
    </source>
</evidence>
<dbReference type="SMART" id="SM00165">
    <property type="entry name" value="UBA"/>
    <property type="match status" value="1"/>
</dbReference>
<protein>
    <submittedName>
        <fullName evidence="6">Uncharacterized protein</fullName>
    </submittedName>
</protein>
<feature type="domain" description="UBA" evidence="3">
    <location>
        <begin position="1241"/>
        <end position="1281"/>
    </location>
</feature>
<dbReference type="SUPFAM" id="SSF47473">
    <property type="entry name" value="EF-hand"/>
    <property type="match status" value="3"/>
</dbReference>
<evidence type="ECO:0000259" key="5">
    <source>
        <dbReference type="PROSITE" id="PS50222"/>
    </source>
</evidence>
<feature type="compositionally biased region" description="Polar residues" evidence="2">
    <location>
        <begin position="496"/>
        <end position="505"/>
    </location>
</feature>
<dbReference type="Proteomes" id="UP000567179">
    <property type="component" value="Unassembled WGS sequence"/>
</dbReference>
<organism evidence="6 7">
    <name type="scientific">Psilocybe cf. subviscida</name>
    <dbReference type="NCBI Taxonomy" id="2480587"/>
    <lineage>
        <taxon>Eukaryota</taxon>
        <taxon>Fungi</taxon>
        <taxon>Dikarya</taxon>
        <taxon>Basidiomycota</taxon>
        <taxon>Agaricomycotina</taxon>
        <taxon>Agaricomycetes</taxon>
        <taxon>Agaricomycetidae</taxon>
        <taxon>Agaricales</taxon>
        <taxon>Agaricineae</taxon>
        <taxon>Strophariaceae</taxon>
        <taxon>Psilocybe</taxon>
    </lineage>
</organism>
<dbReference type="InterPro" id="IPR009060">
    <property type="entry name" value="UBA-like_sf"/>
</dbReference>
<sequence length="1281" mass="135406">MSTVFSPTPAELNLVSQIFTQHDPQKLGILTGDVAVRVFGGAKLPPTTLGEIWNIADEDNNGWLPKKGVAIAVRLIGWGQKGEKMTQALVNKPGPLAVIDGINVVSRQGTGMSGMSIPKSPPPISFPLLTPQDKAKFQNMFMKSGPFNGLLSGDKARDIFVKSKLSNEQLLKIWNLADTQDRGALDPTDFAIGMYFIQGVMTGKITFIPTSLPPGLYQQAGGASAPGSVAMHMTGNSASGSFSPVSSVFNPQQTGQSVSMIQPNLTGQPFRAPALPARPSGVAPSNGHPHDWDVTAAEKASADRFFDTLDTQKHGFIEGEVAVPFMLKSNLPGEVLAQVWDLADINNDGRLTRDGFAVAMHLIQKKLAGQEIPDTLSPSLVPPSARHTPFGDSPFQYQAPKQPEAPVQDLFSFDDTPPQSAVSPPLQPAPTGGVQPNLTGTHFHAAPPIPARKAQPEADPFSSATFKSPQSHDFFNDDDAVASPPLHDQSAEIGNVKNQLTSTERSLAATRAERETLEQTLAAQASQLSSMQTQLSSAKAAYETEMKLLATFKERRATQVSEIEKTRSELISAESNLSALRAEKAEIEGIFLRDKEEARDLHKRMVEAGQQADALKVDVEKLKKEAKQQKGLLAIARKQLSTKEAEKAKFEKEHEESVAEVTSISEEKQTVEKEIEEIDYFMASPPPPKSVASPAPSASLAFAAAQPLPATPEVPSSPVPMSTVKSNNPFERLAMTSGQSTPMSPLVGLNNTILSSPVVSPPAVVEEPSKPSTNLDDVFSFGHEGDNHELSYLKDETSGTQEDESNSPPDTADGTDFFMTPPTSAVNNASPATIAERFPSLGDISSQALDDTISTHANGSAAPAADVPKTTEPEAKPAETDLGSSLKELEVEESDSDDDSDDDDKPLAQVFATNGHGGQFPTSPPKANNATQIAPGVSAPAVTASFDDVFGSDEPHAVSNHGTGGPFDLPGVSGEPPAATEHKDQSAPQTASVAGVNEFDETLAKVPGSTLATPATFSFDDSFEDNFDFASASKAAGTTANSQAITQLSRPSDSFDGLPWTTSAAVPGGSSSQVTTAPPAASKTNNVSVFDSSFDDAFKTFDTIGEPKAEALAADKSAAAGAPAPAQESATSTPFSSSFSQPVPKPLTASPQIAEPVVASPPRTKSPPPPRVSSPKLRLGSTSSKETTDKPKEPRHSKLSIRLPFGKKRKQSEPVPPPVAQHLSPPMEEVGFRSGPGTPGNDDVEPVKQLTAMGFSRTQAVEALEAQAYDVQKALNTLLGQ</sequence>
<dbReference type="CDD" id="cd14270">
    <property type="entry name" value="UBA"/>
    <property type="match status" value="1"/>
</dbReference>
<dbReference type="Gene3D" id="1.10.8.10">
    <property type="entry name" value="DNA helicase RuvA subunit, C-terminal domain"/>
    <property type="match status" value="1"/>
</dbReference>
<feature type="domain" description="EH" evidence="4">
    <location>
        <begin position="133"/>
        <end position="223"/>
    </location>
</feature>
<dbReference type="Pfam" id="PF12763">
    <property type="entry name" value="EH"/>
    <property type="match status" value="3"/>
</dbReference>